<dbReference type="InterPro" id="IPR036291">
    <property type="entry name" value="NAD(P)-bd_dom_sf"/>
</dbReference>
<dbReference type="PRINTS" id="PR00081">
    <property type="entry name" value="GDHRDH"/>
</dbReference>
<dbReference type="CDD" id="cd05233">
    <property type="entry name" value="SDR_c"/>
    <property type="match status" value="1"/>
</dbReference>
<evidence type="ECO:0000256" key="1">
    <source>
        <dbReference type="ARBA" id="ARBA00006484"/>
    </source>
</evidence>
<accession>A0A9W8Y7U1</accession>
<dbReference type="Pfam" id="PF00106">
    <property type="entry name" value="adh_short"/>
    <property type="match status" value="1"/>
</dbReference>
<evidence type="ECO:0000313" key="2">
    <source>
        <dbReference type="EMBL" id="KAJ4369599.1"/>
    </source>
</evidence>
<sequence>MSLEQVIAGGRQTNVTTTVHQEPYPAISPTRPELSQAGKTILITGGGTNIGLAIATAFIKASAATVIIVGRRAEVLESARSQLEEVSKAAGTDAKIIARACDVVNLADVDALWKNLADQGIVVDVYVANAAKFTEPKALLQLGAEEVWSQVETNVKAPLVFAEKFYAQPGGKKQKYIINVSTVSIHATENPEVAARPAYTLSKLSGTLLFQLLAQDHPHEDMQIISFHPGLIYNELWKAYGVDPKLFDSNVTDDLPGEFAVWAASKQAAFLHGRYVWCSWDVEELATGENRKRLDEDFYFLRASISGLSNGNKTP</sequence>
<dbReference type="Proteomes" id="UP001140560">
    <property type="component" value="Unassembled WGS sequence"/>
</dbReference>
<organism evidence="2 3">
    <name type="scientific">Neocucurbitaria cava</name>
    <dbReference type="NCBI Taxonomy" id="798079"/>
    <lineage>
        <taxon>Eukaryota</taxon>
        <taxon>Fungi</taxon>
        <taxon>Dikarya</taxon>
        <taxon>Ascomycota</taxon>
        <taxon>Pezizomycotina</taxon>
        <taxon>Dothideomycetes</taxon>
        <taxon>Pleosporomycetidae</taxon>
        <taxon>Pleosporales</taxon>
        <taxon>Pleosporineae</taxon>
        <taxon>Cucurbitariaceae</taxon>
        <taxon>Neocucurbitaria</taxon>
    </lineage>
</organism>
<comment type="caution">
    <text evidence="2">The sequence shown here is derived from an EMBL/GenBank/DDBJ whole genome shotgun (WGS) entry which is preliminary data.</text>
</comment>
<proteinExistence type="inferred from homology"/>
<keyword evidence="3" id="KW-1185">Reference proteome</keyword>
<dbReference type="GO" id="GO:0048038">
    <property type="term" value="F:quinone binding"/>
    <property type="evidence" value="ECO:0007669"/>
    <property type="project" value="TreeGrafter"/>
</dbReference>
<dbReference type="AlphaFoldDB" id="A0A9W8Y7U1"/>
<comment type="similarity">
    <text evidence="1">Belongs to the short-chain dehydrogenases/reductases (SDR) family.</text>
</comment>
<name>A0A9W8Y7U1_9PLEO</name>
<evidence type="ECO:0000313" key="3">
    <source>
        <dbReference type="Proteomes" id="UP001140560"/>
    </source>
</evidence>
<dbReference type="PANTHER" id="PTHR42760:SF122">
    <property type="entry name" value="NAD(P)-BINDING PROTEIN"/>
    <property type="match status" value="1"/>
</dbReference>
<evidence type="ECO:0008006" key="4">
    <source>
        <dbReference type="Google" id="ProtNLM"/>
    </source>
</evidence>
<dbReference type="Gene3D" id="3.40.50.720">
    <property type="entry name" value="NAD(P)-binding Rossmann-like Domain"/>
    <property type="match status" value="1"/>
</dbReference>
<dbReference type="GO" id="GO:0006633">
    <property type="term" value="P:fatty acid biosynthetic process"/>
    <property type="evidence" value="ECO:0007669"/>
    <property type="project" value="TreeGrafter"/>
</dbReference>
<dbReference type="EMBL" id="JAPEUY010000009">
    <property type="protein sequence ID" value="KAJ4369599.1"/>
    <property type="molecule type" value="Genomic_DNA"/>
</dbReference>
<dbReference type="PANTHER" id="PTHR42760">
    <property type="entry name" value="SHORT-CHAIN DEHYDROGENASES/REDUCTASES FAMILY MEMBER"/>
    <property type="match status" value="1"/>
</dbReference>
<dbReference type="SUPFAM" id="SSF51735">
    <property type="entry name" value="NAD(P)-binding Rossmann-fold domains"/>
    <property type="match status" value="1"/>
</dbReference>
<protein>
    <recommendedName>
        <fullName evidence="4">NAD(P)-binding protein</fullName>
    </recommendedName>
</protein>
<dbReference type="InterPro" id="IPR002347">
    <property type="entry name" value="SDR_fam"/>
</dbReference>
<dbReference type="GO" id="GO:0016616">
    <property type="term" value="F:oxidoreductase activity, acting on the CH-OH group of donors, NAD or NADP as acceptor"/>
    <property type="evidence" value="ECO:0007669"/>
    <property type="project" value="TreeGrafter"/>
</dbReference>
<gene>
    <name evidence="2" type="ORF">N0V83_005361</name>
</gene>
<reference evidence="2" key="1">
    <citation type="submission" date="2022-10" db="EMBL/GenBank/DDBJ databases">
        <title>Tapping the CABI collections for fungal endophytes: first genome assemblies for Collariella, Neodidymelliopsis, Ascochyta clinopodiicola, Didymella pomorum, Didymosphaeria variabile, Neocosmospora piperis and Neocucurbitaria cava.</title>
        <authorList>
            <person name="Hill R."/>
        </authorList>
    </citation>
    <scope>NUCLEOTIDE SEQUENCE</scope>
    <source>
        <strain evidence="2">IMI 356814</strain>
    </source>
</reference>
<dbReference type="OrthoDB" id="1933717at2759"/>